<keyword evidence="8" id="KW-0808">Transferase</keyword>
<dbReference type="Gene3D" id="3.40.640.10">
    <property type="entry name" value="Type I PLP-dependent aspartate aminotransferase-like (Major domain)"/>
    <property type="match status" value="1"/>
</dbReference>
<evidence type="ECO:0000256" key="1">
    <source>
        <dbReference type="ARBA" id="ARBA00001933"/>
    </source>
</evidence>
<evidence type="ECO:0000256" key="6">
    <source>
        <dbReference type="ARBA" id="ARBA00014798"/>
    </source>
</evidence>
<dbReference type="InterPro" id="IPR015424">
    <property type="entry name" value="PyrdxlP-dep_Trfase"/>
</dbReference>
<dbReference type="KEGG" id="kcm:ABWK59_26810"/>
<accession>A0AAU8K469</accession>
<comment type="pathway">
    <text evidence="3">Amine and polyamine biosynthesis; ectoine biosynthesis; L-ectoine from L-aspartate 4-semialdehyde: step 1/3.</text>
</comment>
<evidence type="ECO:0000256" key="12">
    <source>
        <dbReference type="ARBA" id="ARBA00031476"/>
    </source>
</evidence>
<sequence>MTLTVDTATPAGDGILRRQRIRESAARTYARSFPIVPVRAHGMTVEGADGRRYLDCLSGAGTLALGHNHPVVLDAIRRTLDSGAPLHLLDLATAEKDDFTTALFESLPREFAERARVHFCGPAGTDAVEAALKLTQTATGRRGALAFTGAYHGMTAGALAVTGSVAVKEPLPGGGEVTRLPYPYPYRCPFGVGGERGAELSAAYTERLLDDPSGGVVPPAAMILEAVQGEGGVVPAPDGWLRAMRRITAERRIPLIVDEVQTGVGRTGAMWAVEHSGILPDAMVLSKAIGGSLPLAVVVYREEYDGWRPGAHTGTFRGNTLAMAAGAATLRYVAANGLVERAALAGARMAARLDGLKGRLPVIGDVRGRGLMLGVELVDPAGEPDGCGALPADPALAVRVREACLERGLIVELGGRHDAVLRLLPPLTITDEQVEAVLDRLADAIEHAARAAA</sequence>
<dbReference type="GO" id="GO:0030170">
    <property type="term" value="F:pyridoxal phosphate binding"/>
    <property type="evidence" value="ECO:0007669"/>
    <property type="project" value="InterPro"/>
</dbReference>
<protein>
    <recommendedName>
        <fullName evidence="6">Diaminobutyrate--2-oxoglutarate transaminase</fullName>
        <ecNumber evidence="5">2.6.1.76</ecNumber>
    </recommendedName>
    <alternativeName>
        <fullName evidence="11">DABA aminotransferase</fullName>
    </alternativeName>
    <alternativeName>
        <fullName evidence="12">Diaminobutyrate--2-oxoglutarate aminotransferase</fullName>
    </alternativeName>
    <alternativeName>
        <fullName evidence="10">L-2,4-diaminobutyric acid transaminase</fullName>
    </alternativeName>
</protein>
<evidence type="ECO:0000256" key="14">
    <source>
        <dbReference type="RuleBase" id="RU003560"/>
    </source>
</evidence>
<comment type="cofactor">
    <cofactor evidence="1">
        <name>pyridoxal 5'-phosphate</name>
        <dbReference type="ChEBI" id="CHEBI:597326"/>
    </cofactor>
</comment>
<name>A0AAU8K469_9ACTN</name>
<proteinExistence type="inferred from homology"/>
<comment type="function">
    <text evidence="2">Catalyzes reversively the conversion of L-aspartate beta-semialdehyde (ASA) to L-2,4-diaminobutyrate (DABA) by transamination with L-glutamate.</text>
</comment>
<organism evidence="15">
    <name type="scientific">Kitasatospora camelliae</name>
    <dbReference type="NCBI Taxonomy" id="3156397"/>
    <lineage>
        <taxon>Bacteria</taxon>
        <taxon>Bacillati</taxon>
        <taxon>Actinomycetota</taxon>
        <taxon>Actinomycetes</taxon>
        <taxon>Kitasatosporales</taxon>
        <taxon>Streptomycetaceae</taxon>
        <taxon>Kitasatospora</taxon>
    </lineage>
</organism>
<gene>
    <name evidence="15" type="ORF">ABWK59_26810</name>
</gene>
<dbReference type="EMBL" id="CP159872">
    <property type="protein sequence ID" value="XCM82264.1"/>
    <property type="molecule type" value="Genomic_DNA"/>
</dbReference>
<dbReference type="GO" id="GO:0045303">
    <property type="term" value="F:diaminobutyrate-2-oxoglutarate transaminase activity"/>
    <property type="evidence" value="ECO:0007669"/>
    <property type="project" value="UniProtKB-EC"/>
</dbReference>
<keyword evidence="9 14" id="KW-0663">Pyridoxal phosphate</keyword>
<comment type="catalytic activity">
    <reaction evidence="13">
        <text>L-2,4-diaminobutanoate + 2-oxoglutarate = L-aspartate 4-semialdehyde + L-glutamate</text>
        <dbReference type="Rhea" id="RHEA:11160"/>
        <dbReference type="ChEBI" id="CHEBI:16810"/>
        <dbReference type="ChEBI" id="CHEBI:29985"/>
        <dbReference type="ChEBI" id="CHEBI:58761"/>
        <dbReference type="ChEBI" id="CHEBI:537519"/>
        <dbReference type="EC" id="2.6.1.76"/>
    </reaction>
</comment>
<dbReference type="Pfam" id="PF00202">
    <property type="entry name" value="Aminotran_3"/>
    <property type="match status" value="1"/>
</dbReference>
<dbReference type="PANTHER" id="PTHR43552">
    <property type="entry name" value="DIAMINOBUTYRATE--2-OXOGLUTARATE AMINOTRANSFERASE"/>
    <property type="match status" value="1"/>
</dbReference>
<dbReference type="SUPFAM" id="SSF53383">
    <property type="entry name" value="PLP-dependent transferases"/>
    <property type="match status" value="1"/>
</dbReference>
<evidence type="ECO:0000256" key="2">
    <source>
        <dbReference type="ARBA" id="ARBA00002189"/>
    </source>
</evidence>
<dbReference type="CDD" id="cd00610">
    <property type="entry name" value="OAT_like"/>
    <property type="match status" value="1"/>
</dbReference>
<dbReference type="EC" id="2.6.1.76" evidence="5"/>
<evidence type="ECO:0000256" key="9">
    <source>
        <dbReference type="ARBA" id="ARBA00022898"/>
    </source>
</evidence>
<dbReference type="InterPro" id="IPR005814">
    <property type="entry name" value="Aminotrans_3"/>
</dbReference>
<dbReference type="InterPro" id="IPR015421">
    <property type="entry name" value="PyrdxlP-dep_Trfase_major"/>
</dbReference>
<evidence type="ECO:0000313" key="15">
    <source>
        <dbReference type="EMBL" id="XCM82264.1"/>
    </source>
</evidence>
<comment type="similarity">
    <text evidence="4 14">Belongs to the class-III pyridoxal-phosphate-dependent aminotransferase family.</text>
</comment>
<dbReference type="AlphaFoldDB" id="A0AAU8K469"/>
<dbReference type="NCBIfam" id="TIGR00709">
    <property type="entry name" value="dat"/>
    <property type="match status" value="1"/>
</dbReference>
<evidence type="ECO:0000256" key="8">
    <source>
        <dbReference type="ARBA" id="ARBA00022679"/>
    </source>
</evidence>
<evidence type="ECO:0000256" key="13">
    <source>
        <dbReference type="ARBA" id="ARBA00049111"/>
    </source>
</evidence>
<evidence type="ECO:0000256" key="7">
    <source>
        <dbReference type="ARBA" id="ARBA00022576"/>
    </source>
</evidence>
<evidence type="ECO:0000256" key="10">
    <source>
        <dbReference type="ARBA" id="ARBA00029744"/>
    </source>
</evidence>
<dbReference type="InterPro" id="IPR049704">
    <property type="entry name" value="Aminotrans_3_PPA_site"/>
</dbReference>
<dbReference type="RefSeq" id="WP_354643194.1">
    <property type="nucleotide sequence ID" value="NZ_CP159872.1"/>
</dbReference>
<dbReference type="InterPro" id="IPR004637">
    <property type="entry name" value="Dat"/>
</dbReference>
<keyword evidence="7" id="KW-0032">Aminotransferase</keyword>
<dbReference type="PIRSF" id="PIRSF000521">
    <property type="entry name" value="Transaminase_4ab_Lys_Orn"/>
    <property type="match status" value="1"/>
</dbReference>
<dbReference type="Gene3D" id="3.90.1150.10">
    <property type="entry name" value="Aspartate Aminotransferase, domain 1"/>
    <property type="match status" value="1"/>
</dbReference>
<evidence type="ECO:0000256" key="5">
    <source>
        <dbReference type="ARBA" id="ARBA00013155"/>
    </source>
</evidence>
<dbReference type="InterPro" id="IPR015422">
    <property type="entry name" value="PyrdxlP-dep_Trfase_small"/>
</dbReference>
<evidence type="ECO:0000256" key="3">
    <source>
        <dbReference type="ARBA" id="ARBA00004946"/>
    </source>
</evidence>
<evidence type="ECO:0000256" key="11">
    <source>
        <dbReference type="ARBA" id="ARBA00030665"/>
    </source>
</evidence>
<dbReference type="PANTHER" id="PTHR43552:SF1">
    <property type="entry name" value="DIAMINOBUTYRATE--2-OXOGLUTARATE AMINOTRANSFERASE"/>
    <property type="match status" value="1"/>
</dbReference>
<reference evidence="15" key="1">
    <citation type="submission" date="2024-06" db="EMBL/GenBank/DDBJ databases">
        <title>The genome sequences of Kitasatospora sp. strain HUAS MG31.</title>
        <authorList>
            <person name="Mo P."/>
        </authorList>
    </citation>
    <scope>NUCLEOTIDE SEQUENCE</scope>
    <source>
        <strain evidence="15">HUAS MG31</strain>
    </source>
</reference>
<evidence type="ECO:0000256" key="4">
    <source>
        <dbReference type="ARBA" id="ARBA00008954"/>
    </source>
</evidence>
<dbReference type="PROSITE" id="PS00600">
    <property type="entry name" value="AA_TRANSFER_CLASS_3"/>
    <property type="match status" value="1"/>
</dbReference>